<feature type="compositionally biased region" description="Polar residues" evidence="2">
    <location>
        <begin position="405"/>
        <end position="414"/>
    </location>
</feature>
<feature type="compositionally biased region" description="Polar residues" evidence="2">
    <location>
        <begin position="257"/>
        <end position="274"/>
    </location>
</feature>
<feature type="compositionally biased region" description="Basic and acidic residues" evidence="2">
    <location>
        <begin position="560"/>
        <end position="569"/>
    </location>
</feature>
<proteinExistence type="predicted"/>
<dbReference type="OrthoDB" id="9950932at2759"/>
<feature type="compositionally biased region" description="Pro residues" evidence="2">
    <location>
        <begin position="71"/>
        <end position="80"/>
    </location>
</feature>
<feature type="region of interest" description="Disordered" evidence="2">
    <location>
        <begin position="50"/>
        <end position="454"/>
    </location>
</feature>
<feature type="compositionally biased region" description="Polar residues" evidence="2">
    <location>
        <begin position="1725"/>
        <end position="1740"/>
    </location>
</feature>
<feature type="compositionally biased region" description="Basic and acidic residues" evidence="2">
    <location>
        <begin position="712"/>
        <end position="734"/>
    </location>
</feature>
<feature type="region of interest" description="Disordered" evidence="2">
    <location>
        <begin position="1562"/>
        <end position="1785"/>
    </location>
</feature>
<feature type="region of interest" description="Disordered" evidence="2">
    <location>
        <begin position="1001"/>
        <end position="1155"/>
    </location>
</feature>
<feature type="coiled-coil region" evidence="1">
    <location>
        <begin position="630"/>
        <end position="673"/>
    </location>
</feature>
<feature type="compositionally biased region" description="Basic and acidic residues" evidence="2">
    <location>
        <begin position="394"/>
        <end position="403"/>
    </location>
</feature>
<organism evidence="4 5">
    <name type="scientific">Hemibagrus wyckioides</name>
    <dbReference type="NCBI Taxonomy" id="337641"/>
    <lineage>
        <taxon>Eukaryota</taxon>
        <taxon>Metazoa</taxon>
        <taxon>Chordata</taxon>
        <taxon>Craniata</taxon>
        <taxon>Vertebrata</taxon>
        <taxon>Euteleostomi</taxon>
        <taxon>Actinopterygii</taxon>
        <taxon>Neopterygii</taxon>
        <taxon>Teleostei</taxon>
        <taxon>Ostariophysi</taxon>
        <taxon>Siluriformes</taxon>
        <taxon>Bagridae</taxon>
        <taxon>Hemibagrus</taxon>
    </lineage>
</organism>
<feature type="region of interest" description="Disordered" evidence="2">
    <location>
        <begin position="767"/>
        <end position="802"/>
    </location>
</feature>
<feature type="region of interest" description="Disordered" evidence="2">
    <location>
        <begin position="816"/>
        <end position="923"/>
    </location>
</feature>
<feature type="region of interest" description="Disordered" evidence="2">
    <location>
        <begin position="1516"/>
        <end position="1550"/>
    </location>
</feature>
<feature type="compositionally biased region" description="Basic and acidic residues" evidence="2">
    <location>
        <begin position="1078"/>
        <end position="1094"/>
    </location>
</feature>
<feature type="region of interest" description="Disordered" evidence="2">
    <location>
        <begin position="712"/>
        <end position="736"/>
    </location>
</feature>
<feature type="region of interest" description="Disordered" evidence="2">
    <location>
        <begin position="560"/>
        <end position="603"/>
    </location>
</feature>
<dbReference type="EMBL" id="JAHKSW010000005">
    <property type="protein sequence ID" value="KAG7331963.1"/>
    <property type="molecule type" value="Genomic_DNA"/>
</dbReference>
<feature type="compositionally biased region" description="Basic and acidic residues" evidence="2">
    <location>
        <begin position="104"/>
        <end position="116"/>
    </location>
</feature>
<comment type="caution">
    <text evidence="4">The sequence shown here is derived from an EMBL/GenBank/DDBJ whole genome shotgun (WGS) entry which is preliminary data.</text>
</comment>
<dbReference type="PANTHER" id="PTHR22042">
    <property type="entry name" value="TANKYRASE 1 BINDING PROTEIN"/>
    <property type="match status" value="1"/>
</dbReference>
<feature type="compositionally biased region" description="Polar residues" evidence="2">
    <location>
        <begin position="1366"/>
        <end position="1387"/>
    </location>
</feature>
<feature type="domain" description="Tankyrase 1-binding protein C-terminal" evidence="3">
    <location>
        <begin position="1607"/>
        <end position="1776"/>
    </location>
</feature>
<feature type="region of interest" description="Disordered" evidence="2">
    <location>
        <begin position="1221"/>
        <end position="1259"/>
    </location>
</feature>
<feature type="compositionally biased region" description="Polar residues" evidence="2">
    <location>
        <begin position="578"/>
        <end position="589"/>
    </location>
</feature>
<sequence>MIRVENPSTVATETRAPLQTVDSQAGAVMATQVELEPGMVNSRLLVSPLTDSSNKTLMEDSSIISSDPKKPVPGPKPRLTPKPFALQRNATIRPILAPKPQPKPKPETLSKPEPPSKPKPTSPALKSGTTPASGPGSKPESPTLKTEPSPPWNDPSELKLAETGSVVRRTSLASQSKPVEWSSRSKTGGSITRAKSMGFLGNVGSEEDGGKEGDEVVRRPQETRSSKPRPVSAIFLPDTTESSSSTPPRLDRRPLSSDLTSKFEPTSQRQSTTGDSKENTPETPAPEDGVRRREKDHTDLERSFRKKDAEGQDAKRLERTGSGIKRRISLLMDSSSSTLSVPATRGAEPRSPVPPISDTDGVVGVKQRIKELTEDMSTTQAPPQKPQIKPRPLPTDRTKRFASDAENTTSSEVKSVQEGVEELDKKPKDFASAGQRKPQEEPDLPANAPSGVQTVRASLYENVVEKHSVQMMEDANSGSVKPQPRRSLSLRTKGISLSSSMDDEDDRSLVKATYQNLASPSSPKRIDHVFDMVMAVEESRAVSENIPAAHLEEKALTLRRSNTGEKKNSVNDGILGNEENSYTVGSSSLKGKERQSTGSAMEKSNTRYLRVGALPKWDDAYIDRVQDSEMEKQKEMVRKMEEELQRQMEINIAAKADIEEVELENEIEMEKENAAAYRQPTKVPETMDQQITRPRATYFAVTGQLNETIHQRAGRDEEEMFRSEARPMAEDRLNPETAFEDFSVKAGRRSFHNRVPSMRRNPSLEFAYKKSSPEGLQIGEGREGTPWQRVQEKEKEYQRAMDQELERQKLAEYEKVKELEQQRELEKERERQRELEKERERQRELEKERERQRELEKERERQRELEKERERQRELEKERERQRELEKERERQRELERERERQKEMERQREMEKLKEIERQKQLEMERQIQMEYERRRAERELEQQREAERRQKELEREKERLLEEERMKLREYEKHLEMERQIKLQETERQKQRELERQIELERQKEQERQKEMERQKELEEMERWMQSERQKAQEREKQREMDDLKKIQELERNQLLEFQLHKEHDREKQTTRKKQERIDERQRETEQERRTPESPLRPKVLDLDNVSLGDRFGTSLSSDQSPTPRWRQPTNREEELYKPSILDVDSFKNQTQPGVPVDPFGMTAFSSLDSVRANPMTQTSGAKSVSPVHPQSLLQNLQRDTPPQSQLHAPFQPALSEQARLPPPLQPQVLNQPGLQGFATERPKPQMPSQTVTPDWTHREHPFDVFGTSHREVAVDEPLWLSSTESSKRPVGGRPSTLEQILQRHEDRITGPMSPSLSPGPIPSVGHILTPERNLTADGLFTSNRKENQTPLSPPVTEPIWTPSWETASQEPSQIRQRSTGSQEQSRMRSRSVHQRPAPVETSVDGPLARIRSRSAHRDKRQESLMAWFHCPSCCWPLQWIWMDYLGDKLTVAHTQVTDWVGSMRRSLQGALTFVSNTVDRARGGEEGGGFKRAASLRSLANRSRESIRRFSVRSRQHLRRRISSTSPPGAPNSEHLKQSGQNEGKDTDTLVQETDSQYGTWDTGLHTDDSLTPVTPSSDSNLVPSPRKPSLPQTPDQLSPEEQEEPLNFPQSPTTLLDSSAQRSKAQLSKSCRRRRAPPSRAARHSAVLSDGLELGTDEWRFKDTTEDKPDLAKQQDEESDEDEPTRDSRTSTSSQPQRVSLFPGMDPSALMAQLKKRGETDNQTDGSSPTQLSRSPKSPFLGRASRVLPPVGSKENGEESSPQWLKELKTKKRFSQIENDG</sequence>
<dbReference type="InterPro" id="IPR040006">
    <property type="entry name" value="TNKS1BP1-like"/>
</dbReference>
<feature type="compositionally biased region" description="Polar residues" evidence="2">
    <location>
        <begin position="1573"/>
        <end position="1586"/>
    </location>
</feature>
<gene>
    <name evidence="4" type="ORF">KOW79_003797</name>
</gene>
<feature type="compositionally biased region" description="Basic and acidic residues" evidence="2">
    <location>
        <begin position="208"/>
        <end position="225"/>
    </location>
</feature>
<evidence type="ECO:0000313" key="5">
    <source>
        <dbReference type="Proteomes" id="UP000824219"/>
    </source>
</evidence>
<feature type="compositionally biased region" description="Polar residues" evidence="2">
    <location>
        <begin position="1116"/>
        <end position="1125"/>
    </location>
</feature>
<evidence type="ECO:0000313" key="4">
    <source>
        <dbReference type="EMBL" id="KAG7331963.1"/>
    </source>
</evidence>
<feature type="region of interest" description="Disordered" evidence="2">
    <location>
        <begin position="471"/>
        <end position="507"/>
    </location>
</feature>
<feature type="compositionally biased region" description="Pro residues" evidence="2">
    <location>
        <begin position="383"/>
        <end position="393"/>
    </location>
</feature>
<protein>
    <recommendedName>
        <fullName evidence="3">Tankyrase 1-binding protein C-terminal domain-containing protein</fullName>
    </recommendedName>
</protein>
<evidence type="ECO:0000259" key="3">
    <source>
        <dbReference type="SMART" id="SM01319"/>
    </source>
</evidence>
<accession>A0A9D3P2Z7</accession>
<feature type="compositionally biased region" description="Polar residues" evidence="2">
    <location>
        <begin position="1612"/>
        <end position="1633"/>
    </location>
</feature>
<dbReference type="SMART" id="SM01319">
    <property type="entry name" value="Tankyrase_bdg_C"/>
    <property type="match status" value="1"/>
</dbReference>
<feature type="compositionally biased region" description="Basic residues" evidence="2">
    <location>
        <begin position="1516"/>
        <end position="1525"/>
    </location>
</feature>
<feature type="compositionally biased region" description="Low complexity" evidence="2">
    <location>
        <begin position="1229"/>
        <end position="1238"/>
    </location>
</feature>
<evidence type="ECO:0000256" key="2">
    <source>
        <dbReference type="SAM" id="MobiDB-lite"/>
    </source>
</evidence>
<feature type="compositionally biased region" description="Low complexity" evidence="2">
    <location>
        <begin position="237"/>
        <end position="248"/>
    </location>
</feature>
<feature type="compositionally biased region" description="Low complexity" evidence="2">
    <location>
        <begin position="329"/>
        <end position="340"/>
    </location>
</feature>
<feature type="compositionally biased region" description="Basic and acidic residues" evidence="2">
    <location>
        <begin position="1001"/>
        <end position="1072"/>
    </location>
</feature>
<evidence type="ECO:0000256" key="1">
    <source>
        <dbReference type="SAM" id="Coils"/>
    </source>
</evidence>
<dbReference type="Pfam" id="PF15327">
    <property type="entry name" value="Tankyrase_bdg_C"/>
    <property type="match status" value="1"/>
</dbReference>
<feature type="compositionally biased region" description="Basic and acidic residues" evidence="2">
    <location>
        <begin position="1661"/>
        <end position="1680"/>
    </location>
</feature>
<dbReference type="Proteomes" id="UP000824219">
    <property type="component" value="Linkage Group LG05"/>
</dbReference>
<name>A0A9D3P2Z7_9TELE</name>
<reference evidence="4 5" key="1">
    <citation type="submission" date="2021-06" db="EMBL/GenBank/DDBJ databases">
        <title>Chromosome-level genome assembly of the red-tail catfish (Hemibagrus wyckioides).</title>
        <authorList>
            <person name="Shao F."/>
        </authorList>
    </citation>
    <scope>NUCLEOTIDE SEQUENCE [LARGE SCALE GENOMIC DNA]</scope>
    <source>
        <strain evidence="4">EC202008001</strain>
        <tissue evidence="4">Blood</tissue>
    </source>
</reference>
<keyword evidence="5" id="KW-1185">Reference proteome</keyword>
<dbReference type="InterPro" id="IPR032764">
    <property type="entry name" value="Tankyrase-bd_C"/>
</dbReference>
<keyword evidence="1" id="KW-0175">Coiled coil</keyword>
<feature type="compositionally biased region" description="Basic residues" evidence="2">
    <location>
        <begin position="1634"/>
        <end position="1647"/>
    </location>
</feature>
<feature type="compositionally biased region" description="Polar residues" evidence="2">
    <location>
        <begin position="171"/>
        <end position="190"/>
    </location>
</feature>
<feature type="compositionally biased region" description="Basic and acidic residues" evidence="2">
    <location>
        <begin position="288"/>
        <end position="319"/>
    </location>
</feature>
<feature type="region of interest" description="Disordered" evidence="2">
    <location>
        <begin position="1345"/>
        <end position="1418"/>
    </location>
</feature>
<feature type="compositionally biased region" description="Basic and acidic residues" evidence="2">
    <location>
        <begin position="790"/>
        <end position="802"/>
    </location>
</feature>
<dbReference type="PANTHER" id="PTHR22042:SF3">
    <property type="entry name" value="RIKEN CDNA 2900026A02 GENE"/>
    <property type="match status" value="1"/>
</dbReference>